<proteinExistence type="predicted"/>
<evidence type="ECO:0000313" key="1">
    <source>
        <dbReference type="EMBL" id="OLP44723.1"/>
    </source>
</evidence>
<sequence>MTDPKRDREKVAINRLRATADRRSGDIWTVEDRRGGLRVIVRRSTGEDAHVATIHADALDDERDLICGALGNLLLFLRLFDRAANAVRDLRGQLERGQAQAHKKNYSAQAAMLLSDRAFQRFLEGKGAGGPVRDKGAADTRLKSLLAISSKSQINTVERARAAFLALRCEFDAWKRGGTQ</sequence>
<evidence type="ECO:0000313" key="2">
    <source>
        <dbReference type="Proteomes" id="UP000186894"/>
    </source>
</evidence>
<dbReference type="STRING" id="1867956.BJF95_09585"/>
<keyword evidence="2" id="KW-1185">Reference proteome</keyword>
<organism evidence="1 2">
    <name type="scientific">Rhizobium oryziradicis</name>
    <dbReference type="NCBI Taxonomy" id="1867956"/>
    <lineage>
        <taxon>Bacteria</taxon>
        <taxon>Pseudomonadati</taxon>
        <taxon>Pseudomonadota</taxon>
        <taxon>Alphaproteobacteria</taxon>
        <taxon>Hyphomicrobiales</taxon>
        <taxon>Rhizobiaceae</taxon>
        <taxon>Rhizobium/Agrobacterium group</taxon>
        <taxon>Rhizobium</taxon>
    </lineage>
</organism>
<comment type="caution">
    <text evidence="1">The sequence shown here is derived from an EMBL/GenBank/DDBJ whole genome shotgun (WGS) entry which is preliminary data.</text>
</comment>
<dbReference type="AlphaFoldDB" id="A0A1Q8ZRM0"/>
<name>A0A1Q8ZRM0_9HYPH</name>
<reference evidence="1 2" key="1">
    <citation type="submission" date="2016-09" db="EMBL/GenBank/DDBJ databases">
        <title>Rhizobium oryziradicis sp. nov., isolated from the root of rice.</title>
        <authorList>
            <person name="Zhao J."/>
            <person name="Zhang X."/>
        </authorList>
    </citation>
    <scope>NUCLEOTIDE SEQUENCE [LARGE SCALE GENOMIC DNA]</scope>
    <source>
        <strain evidence="1 2">N19</strain>
    </source>
</reference>
<accession>A0A1Q8ZRM0</accession>
<gene>
    <name evidence="1" type="ORF">BJF95_09585</name>
</gene>
<protein>
    <submittedName>
        <fullName evidence="1">Uncharacterized protein</fullName>
    </submittedName>
</protein>
<dbReference type="Proteomes" id="UP000186894">
    <property type="component" value="Unassembled WGS sequence"/>
</dbReference>
<dbReference type="EMBL" id="MKIM01000027">
    <property type="protein sequence ID" value="OLP44723.1"/>
    <property type="molecule type" value="Genomic_DNA"/>
</dbReference>